<dbReference type="EMBL" id="BK059125">
    <property type="protein sequence ID" value="DAE32611.1"/>
    <property type="molecule type" value="Genomic_DNA"/>
</dbReference>
<sequence>MSGHSAQGVVRVSRKPKTASETEIVRLITATNESTPIGNFSQLVKDLAAAGIVISGNQVAIKGDKVTIYNKDEVALFAQDGKLNANLIDAINIVTQALQTGTIKAGDAVIENLKASNINLSGSFRSPFVPAGVGYESKFADNISLVTRKGTLDLHIKSTGLDQVGRVVHLTHFRWNIQDADYGNVYVDVPEGFFIYENGVAFQKIRISRECVTLLGLGDDKNFFGWCVIGRCDLMTNRAYGRNKKVLAYGRVNGTSSSASIKYRTFDGSTLSVNRLSTGIYEIIAPRKWFLNKEDGSLDLETVFVTLTGIGYSYDDNQKVSPIKATFWGASRRNIFGVDIETDICIEVHTSDDETANDGSFNFEISNFDDFDYLAT</sequence>
<reference evidence="1" key="1">
    <citation type="journal article" date="2021" name="Proc. Natl. Acad. Sci. U.S.A.">
        <title>A Catalog of Tens of Thousands of Viruses from Human Metagenomes Reveals Hidden Associations with Chronic Diseases.</title>
        <authorList>
            <person name="Tisza M.J."/>
            <person name="Buck C.B."/>
        </authorList>
    </citation>
    <scope>NUCLEOTIDE SEQUENCE</scope>
    <source>
        <strain evidence="1">CtJpG3</strain>
    </source>
</reference>
<protein>
    <submittedName>
        <fullName evidence="1">Uncharacterized protein</fullName>
    </submittedName>
</protein>
<organism evidence="1">
    <name type="scientific">virus sp. ctJpG3</name>
    <dbReference type="NCBI Taxonomy" id="2825812"/>
    <lineage>
        <taxon>Viruses</taxon>
    </lineage>
</organism>
<name>A0A8S5RN65_9VIRU</name>
<evidence type="ECO:0000313" key="1">
    <source>
        <dbReference type="EMBL" id="DAE32611.1"/>
    </source>
</evidence>
<proteinExistence type="predicted"/>
<accession>A0A8S5RN65</accession>